<organism evidence="2 3">
    <name type="scientific">Heyndrickxia coagulans</name>
    <name type="common">Weizmannia coagulans</name>
    <dbReference type="NCBI Taxonomy" id="1398"/>
    <lineage>
        <taxon>Bacteria</taxon>
        <taxon>Bacillati</taxon>
        <taxon>Bacillota</taxon>
        <taxon>Bacilli</taxon>
        <taxon>Bacillales</taxon>
        <taxon>Bacillaceae</taxon>
        <taxon>Heyndrickxia</taxon>
    </lineage>
</organism>
<name>A0A150JXV5_HEYCO</name>
<evidence type="ECO:0000313" key="3">
    <source>
        <dbReference type="Proteomes" id="UP000075288"/>
    </source>
</evidence>
<keyword evidence="1" id="KW-0812">Transmembrane</keyword>
<comment type="caution">
    <text evidence="2">The sequence shown here is derived from an EMBL/GenBank/DDBJ whole genome shotgun (WGS) entry which is preliminary data.</text>
</comment>
<reference evidence="2 3" key="1">
    <citation type="submission" date="2016-01" db="EMBL/GenBank/DDBJ databases">
        <title>Genome Sequences of Twelve Sporeforming Bacillus Species Isolated from Foods.</title>
        <authorList>
            <person name="Berendsen E.M."/>
            <person name="Wells-Bennik M.H."/>
            <person name="Krawcyk A.O."/>
            <person name="De Jong A."/>
            <person name="Holsappel S."/>
            <person name="Eijlander R.T."/>
            <person name="Kuipers O.P."/>
        </authorList>
    </citation>
    <scope>NUCLEOTIDE SEQUENCE [LARGE SCALE GENOMIC DNA]</scope>
    <source>
        <strain evidence="2 3">B4098</strain>
    </source>
</reference>
<feature type="transmembrane region" description="Helical" evidence="1">
    <location>
        <begin position="23"/>
        <end position="41"/>
    </location>
</feature>
<protein>
    <submittedName>
        <fullName evidence="2">Uncharacterized protein</fullName>
    </submittedName>
</protein>
<proteinExistence type="predicted"/>
<dbReference type="AlphaFoldDB" id="A0A150JXV5"/>
<sequence>MVFRPEKSVRANRHPIKKTGKRIACFSWILLFKSVFFIKAINTSVSSREFLAPCIEWMAFGTYFHAQFIFYGTTFEFVSARTFDHYFFVFRMNSWFHAFHLLQP</sequence>
<evidence type="ECO:0000313" key="2">
    <source>
        <dbReference type="EMBL" id="KYC62129.1"/>
    </source>
</evidence>
<dbReference type="EMBL" id="LQYG01000056">
    <property type="protein sequence ID" value="KYC62129.1"/>
    <property type="molecule type" value="Genomic_DNA"/>
</dbReference>
<dbReference type="Proteomes" id="UP000075288">
    <property type="component" value="Unassembled WGS sequence"/>
</dbReference>
<keyword evidence="1" id="KW-1133">Transmembrane helix</keyword>
<keyword evidence="1" id="KW-0472">Membrane</keyword>
<evidence type="ECO:0000256" key="1">
    <source>
        <dbReference type="SAM" id="Phobius"/>
    </source>
</evidence>
<gene>
    <name evidence="2" type="ORF">B4098_1360</name>
</gene>
<accession>A0A150JXV5</accession>